<evidence type="ECO:0000256" key="2">
    <source>
        <dbReference type="SAM" id="SignalP"/>
    </source>
</evidence>
<dbReference type="InterPro" id="IPR003961">
    <property type="entry name" value="FN3_dom"/>
</dbReference>
<dbReference type="Gene3D" id="2.60.40.10">
    <property type="entry name" value="Immunoglobulins"/>
    <property type="match status" value="1"/>
</dbReference>
<comment type="caution">
    <text evidence="4">The sequence shown here is derived from an EMBL/GenBank/DDBJ whole genome shotgun (WGS) entry which is preliminary data.</text>
</comment>
<dbReference type="RefSeq" id="WP_270045445.1">
    <property type="nucleotide sequence ID" value="NZ_JAPDOD010000060.1"/>
</dbReference>
<dbReference type="CDD" id="cd00063">
    <property type="entry name" value="FN3"/>
    <property type="match status" value="1"/>
</dbReference>
<dbReference type="InterPro" id="IPR013783">
    <property type="entry name" value="Ig-like_fold"/>
</dbReference>
<keyword evidence="2" id="KW-0732">Signal</keyword>
<dbReference type="EMBL" id="JAPDOD010000060">
    <property type="protein sequence ID" value="MDA0166187.1"/>
    <property type="molecule type" value="Genomic_DNA"/>
</dbReference>
<dbReference type="GO" id="GO:0005975">
    <property type="term" value="P:carbohydrate metabolic process"/>
    <property type="evidence" value="ECO:0007669"/>
    <property type="project" value="UniProtKB-ARBA"/>
</dbReference>
<name>A0A9X3S618_9ACTN</name>
<evidence type="ECO:0000259" key="3">
    <source>
        <dbReference type="PROSITE" id="PS50853"/>
    </source>
</evidence>
<proteinExistence type="predicted"/>
<keyword evidence="1" id="KW-0326">Glycosidase</keyword>
<feature type="chain" id="PRO_5040862903" evidence="2">
    <location>
        <begin position="16"/>
        <end position="404"/>
    </location>
</feature>
<dbReference type="Proteomes" id="UP001149140">
    <property type="component" value="Unassembled WGS sequence"/>
</dbReference>
<dbReference type="PROSITE" id="PS50853">
    <property type="entry name" value="FN3"/>
    <property type="match status" value="1"/>
</dbReference>
<dbReference type="AlphaFoldDB" id="A0A9X3S618"/>
<dbReference type="SUPFAM" id="SSF49265">
    <property type="entry name" value="Fibronectin type III"/>
    <property type="match status" value="1"/>
</dbReference>
<dbReference type="SMART" id="SM00060">
    <property type="entry name" value="FN3"/>
    <property type="match status" value="2"/>
</dbReference>
<accession>A0A9X3S618</accession>
<evidence type="ECO:0000313" key="4">
    <source>
        <dbReference type="EMBL" id="MDA0166187.1"/>
    </source>
</evidence>
<keyword evidence="5" id="KW-1185">Reference proteome</keyword>
<protein>
    <submittedName>
        <fullName evidence="4">Fibronectin type III domain-containing protein</fullName>
    </submittedName>
</protein>
<evidence type="ECO:0000256" key="1">
    <source>
        <dbReference type="ARBA" id="ARBA00023295"/>
    </source>
</evidence>
<feature type="signal peptide" evidence="2">
    <location>
        <begin position="1"/>
        <end position="15"/>
    </location>
</feature>
<keyword evidence="1" id="KW-0378">Hydrolase</keyword>
<dbReference type="GO" id="GO:0016798">
    <property type="term" value="F:hydrolase activity, acting on glycosyl bonds"/>
    <property type="evidence" value="ECO:0007669"/>
    <property type="project" value="UniProtKB-KW"/>
</dbReference>
<feature type="domain" description="Fibronectin type-III" evidence="3">
    <location>
        <begin position="16"/>
        <end position="114"/>
    </location>
</feature>
<reference evidence="4" key="1">
    <citation type="submission" date="2022-10" db="EMBL/GenBank/DDBJ databases">
        <title>The WGS of Solirubrobacter ginsenosidimutans DSM 21036.</title>
        <authorList>
            <person name="Jiang Z."/>
        </authorList>
    </citation>
    <scope>NUCLEOTIDE SEQUENCE</scope>
    <source>
        <strain evidence="4">DSM 21036</strain>
    </source>
</reference>
<gene>
    <name evidence="4" type="ORF">OM076_38335</name>
</gene>
<sequence>MQIAALLLSAVLAQAAPTATTGGAESVTTGSAAVTGTLNPGGDATTYQFEYGTSSSYGLTTAAVDAGSGTTDVSARATLSNLTNNTTYHFRLVATNAAGVARGSDKTFKTASPAAAPSISSRAATAVSALGATLNAGVNPRSLATTMHFEYGTSTAYGAATPEQTVGAGGSTVSVSATIGDLKAGTKYYFRAVATSPAGIARGGSRSFTTPKAPTGVAITPSTIRPVWGSGLTIAGSVSGAGSTPVALEKQDWPYSAPYAQIATVTANSGGAFNFTVPALLLTTHLRVVTRTAVPVYSPVTTASVAAKVGLKTKRLRGKRVRIEGAIWPAVPNGRVSLQRQTASGKWGFYKRGTVSALDATRSRYRISAVSRRTRATNYRVVVIARNGGANVPGTSRTLTVPKR</sequence>
<organism evidence="4 5">
    <name type="scientific">Solirubrobacter ginsenosidimutans</name>
    <dbReference type="NCBI Taxonomy" id="490573"/>
    <lineage>
        <taxon>Bacteria</taxon>
        <taxon>Bacillati</taxon>
        <taxon>Actinomycetota</taxon>
        <taxon>Thermoleophilia</taxon>
        <taxon>Solirubrobacterales</taxon>
        <taxon>Solirubrobacteraceae</taxon>
        <taxon>Solirubrobacter</taxon>
    </lineage>
</organism>
<dbReference type="InterPro" id="IPR036116">
    <property type="entry name" value="FN3_sf"/>
</dbReference>
<evidence type="ECO:0000313" key="5">
    <source>
        <dbReference type="Proteomes" id="UP001149140"/>
    </source>
</evidence>